<protein>
    <recommendedName>
        <fullName evidence="1">UPF0434 protein CHH28_15440</fullName>
    </recommendedName>
</protein>
<dbReference type="RefSeq" id="WP_094061154.1">
    <property type="nucleotide sequence ID" value="NZ_CP022530.1"/>
</dbReference>
<dbReference type="KEGG" id="bsan:CHH28_15440"/>
<dbReference type="OrthoDB" id="9812205at2"/>
<dbReference type="Gene3D" id="2.20.25.10">
    <property type="match status" value="1"/>
</dbReference>
<evidence type="ECO:0000313" key="2">
    <source>
        <dbReference type="EMBL" id="ASP39980.1"/>
    </source>
</evidence>
<dbReference type="FunFam" id="2.20.25.10:FF:000002">
    <property type="entry name" value="UPF0434 protein YcaR"/>
    <property type="match status" value="1"/>
</dbReference>
<dbReference type="SUPFAM" id="SSF158997">
    <property type="entry name" value="Trm112p-like"/>
    <property type="match status" value="1"/>
</dbReference>
<dbReference type="GO" id="GO:0005829">
    <property type="term" value="C:cytosol"/>
    <property type="evidence" value="ECO:0007669"/>
    <property type="project" value="TreeGrafter"/>
</dbReference>
<dbReference type="GO" id="GO:0016301">
    <property type="term" value="F:kinase activity"/>
    <property type="evidence" value="ECO:0007669"/>
    <property type="project" value="UniProtKB-KW"/>
</dbReference>
<accession>A0A222FMI0</accession>
<dbReference type="InterPro" id="IPR005651">
    <property type="entry name" value="Trm112-like"/>
</dbReference>
<dbReference type="AlphaFoldDB" id="A0A222FMI0"/>
<reference evidence="2 3" key="1">
    <citation type="submission" date="2017-07" db="EMBL/GenBank/DDBJ databases">
        <title>Annotated genome sequence of Bacterioplanes sanyensis isolated from Red Sea.</title>
        <authorList>
            <person name="Rehman Z.U."/>
        </authorList>
    </citation>
    <scope>NUCLEOTIDE SEQUENCE [LARGE SCALE GENOMIC DNA]</scope>
    <source>
        <strain evidence="2 3">NV9</strain>
    </source>
</reference>
<evidence type="ECO:0000256" key="1">
    <source>
        <dbReference type="HAMAP-Rule" id="MF_01187"/>
    </source>
</evidence>
<dbReference type="PANTHER" id="PTHR33505:SF4">
    <property type="entry name" value="PROTEIN PREY, MITOCHONDRIAL"/>
    <property type="match status" value="1"/>
</dbReference>
<dbReference type="HAMAP" id="MF_01187">
    <property type="entry name" value="UPF0434"/>
    <property type="match status" value="1"/>
</dbReference>
<organism evidence="2 3">
    <name type="scientific">Bacterioplanes sanyensis</name>
    <dbReference type="NCBI Taxonomy" id="1249553"/>
    <lineage>
        <taxon>Bacteria</taxon>
        <taxon>Pseudomonadati</taxon>
        <taxon>Pseudomonadota</taxon>
        <taxon>Gammaproteobacteria</taxon>
        <taxon>Oceanospirillales</taxon>
        <taxon>Oceanospirillaceae</taxon>
        <taxon>Bacterioplanes</taxon>
    </lineage>
</organism>
<dbReference type="Pfam" id="PF03966">
    <property type="entry name" value="Trm112p"/>
    <property type="match status" value="1"/>
</dbReference>
<comment type="similarity">
    <text evidence="1">Belongs to the UPF0434 family.</text>
</comment>
<dbReference type="PANTHER" id="PTHR33505">
    <property type="entry name" value="ZGC:162634"/>
    <property type="match status" value="1"/>
</dbReference>
<gene>
    <name evidence="2" type="ORF">CHH28_15440</name>
</gene>
<evidence type="ECO:0000313" key="3">
    <source>
        <dbReference type="Proteomes" id="UP000202440"/>
    </source>
</evidence>
<sequence length="71" mass="7914">MDKQLLSMLVCPICKGKLKYAKDTQELICTFDGLGYPIRDGVPVMLDSEARRLSEDEKLALAKEAKQEPTA</sequence>
<keyword evidence="2" id="KW-0418">Kinase</keyword>
<dbReference type="EMBL" id="CP022530">
    <property type="protein sequence ID" value="ASP39980.1"/>
    <property type="molecule type" value="Genomic_DNA"/>
</dbReference>
<keyword evidence="3" id="KW-1185">Reference proteome</keyword>
<dbReference type="Proteomes" id="UP000202440">
    <property type="component" value="Chromosome"/>
</dbReference>
<name>A0A222FMI0_9GAMM</name>
<proteinExistence type="inferred from homology"/>
<keyword evidence="2" id="KW-0808">Transferase</keyword>